<name>A0A0E3S652_9EURY</name>
<dbReference type="KEGG" id="mls:MSLAZ_1187"/>
<gene>
    <name evidence="1" type="ORF">MSLAZ_1187</name>
</gene>
<evidence type="ECO:0000313" key="2">
    <source>
        <dbReference type="Proteomes" id="UP000033072"/>
    </source>
</evidence>
<dbReference type="HOGENOM" id="CLU_3227809_0_0_2"/>
<reference evidence="1 2" key="1">
    <citation type="submission" date="2014-07" db="EMBL/GenBank/DDBJ databases">
        <title>Methanogenic archaea and the global carbon cycle.</title>
        <authorList>
            <person name="Henriksen J.R."/>
            <person name="Luke J."/>
            <person name="Reinhart S."/>
            <person name="Benedict M.N."/>
            <person name="Youngblut N.D."/>
            <person name="Metcalf M.E."/>
            <person name="Whitaker R.J."/>
            <person name="Metcalf W.W."/>
        </authorList>
    </citation>
    <scope>NUCLEOTIDE SEQUENCE [LARGE SCALE GENOMIC DNA]</scope>
    <source>
        <strain evidence="1 2">Z-7289</strain>
    </source>
</reference>
<sequence length="43" mass="5023">MKEVNAGALQQASRNLNKAFTNFFNFGFGYPQKKKKKDHHFSF</sequence>
<dbReference type="Proteomes" id="UP000033072">
    <property type="component" value="Chromosome"/>
</dbReference>
<keyword evidence="2" id="KW-1185">Reference proteome</keyword>
<dbReference type="EMBL" id="CP009515">
    <property type="protein sequence ID" value="AKB74448.1"/>
    <property type="molecule type" value="Genomic_DNA"/>
</dbReference>
<dbReference type="PATRIC" id="fig|1434111.4.peg.1529"/>
<evidence type="ECO:0000313" key="1">
    <source>
        <dbReference type="EMBL" id="AKB74448.1"/>
    </source>
</evidence>
<dbReference type="AlphaFoldDB" id="A0A0E3S652"/>
<proteinExistence type="predicted"/>
<organism evidence="1 2">
    <name type="scientific">Methanosarcina lacustris Z-7289</name>
    <dbReference type="NCBI Taxonomy" id="1434111"/>
    <lineage>
        <taxon>Archaea</taxon>
        <taxon>Methanobacteriati</taxon>
        <taxon>Methanobacteriota</taxon>
        <taxon>Stenosarchaea group</taxon>
        <taxon>Methanomicrobia</taxon>
        <taxon>Methanosarcinales</taxon>
        <taxon>Methanosarcinaceae</taxon>
        <taxon>Methanosarcina</taxon>
    </lineage>
</organism>
<protein>
    <submittedName>
        <fullName evidence="1">Mobile element protein</fullName>
    </submittedName>
</protein>
<accession>A0A0E3S652</accession>
<dbReference type="STRING" id="1434111.MSLAZ_1187"/>